<keyword evidence="3" id="KW-1133">Transmembrane helix</keyword>
<accession>A0A101E725</accession>
<name>A0A101E725_9THEO</name>
<dbReference type="InterPro" id="IPR014717">
    <property type="entry name" value="Transl_elong_EF1B/ribsomal_bS6"/>
</dbReference>
<dbReference type="PANTHER" id="PTHR39555:SF1">
    <property type="entry name" value="TYPE IV PILUS INNER MEMBRANE COMPONENT PILO"/>
    <property type="match status" value="1"/>
</dbReference>
<evidence type="ECO:0000313" key="7">
    <source>
        <dbReference type="Proteomes" id="UP000294886"/>
    </source>
</evidence>
<dbReference type="RefSeq" id="WP_132038925.1">
    <property type="nucleotide sequence ID" value="NZ_DOLB01000107.1"/>
</dbReference>
<evidence type="ECO:0000313" key="6">
    <source>
        <dbReference type="Proteomes" id="UP000264445"/>
    </source>
</evidence>
<dbReference type="Gene3D" id="3.30.70.60">
    <property type="match status" value="1"/>
</dbReference>
<dbReference type="AlphaFoldDB" id="A0A101E725"/>
<organism evidence="4 6">
    <name type="scientific">Caldanaerobacter subterraneus</name>
    <dbReference type="NCBI Taxonomy" id="911092"/>
    <lineage>
        <taxon>Bacteria</taxon>
        <taxon>Bacillati</taxon>
        <taxon>Bacillota</taxon>
        <taxon>Clostridia</taxon>
        <taxon>Thermoanaerobacterales</taxon>
        <taxon>Thermoanaerobacteraceae</taxon>
        <taxon>Caldanaerobacter</taxon>
    </lineage>
</organism>
<keyword evidence="3" id="KW-0472">Membrane</keyword>
<evidence type="ECO:0000313" key="4">
    <source>
        <dbReference type="EMBL" id="HBT49640.1"/>
    </source>
</evidence>
<feature type="region of interest" description="Disordered" evidence="2">
    <location>
        <begin position="189"/>
        <end position="220"/>
    </location>
</feature>
<dbReference type="EMBL" id="SLWU01000002">
    <property type="protein sequence ID" value="TCO68409.1"/>
    <property type="molecule type" value="Genomic_DNA"/>
</dbReference>
<proteinExistence type="predicted"/>
<dbReference type="GO" id="GO:0043107">
    <property type="term" value="P:type IV pilus-dependent motility"/>
    <property type="evidence" value="ECO:0007669"/>
    <property type="project" value="InterPro"/>
</dbReference>
<keyword evidence="3" id="KW-0812">Transmembrane</keyword>
<evidence type="ECO:0000313" key="5">
    <source>
        <dbReference type="EMBL" id="TCO68409.1"/>
    </source>
</evidence>
<gene>
    <name evidence="4" type="ORF">DEA61_07415</name>
    <name evidence="5" type="ORF">EV203_10296</name>
</gene>
<dbReference type="EMBL" id="DOLB01000107">
    <property type="protein sequence ID" value="HBT49640.1"/>
    <property type="molecule type" value="Genomic_DNA"/>
</dbReference>
<comment type="caution">
    <text evidence="4">The sequence shown here is derived from an EMBL/GenBank/DDBJ whole genome shotgun (WGS) entry which is preliminary data.</text>
</comment>
<dbReference type="Proteomes" id="UP000264445">
    <property type="component" value="Unassembled WGS sequence"/>
</dbReference>
<dbReference type="InterPro" id="IPR007445">
    <property type="entry name" value="PilO"/>
</dbReference>
<evidence type="ECO:0000256" key="1">
    <source>
        <dbReference type="SAM" id="Coils"/>
    </source>
</evidence>
<evidence type="ECO:0000256" key="2">
    <source>
        <dbReference type="SAM" id="MobiDB-lite"/>
    </source>
</evidence>
<dbReference type="Pfam" id="PF04350">
    <property type="entry name" value="PilO"/>
    <property type="match status" value="1"/>
</dbReference>
<sequence>MKLTKREKFLIYFALVFAFFAIYYQFYLIPKLSEIDNLSQEIKLKRQILSQVSSLKGENLQKSLAKWEKEVEELNAILPDEKDAEFAILDLQRMASDSGVKIRSINFENASQEEKNKEQKEEFAVTPISVTVFGSYDGLISFMKSLQESRRLLTIQSFEMQKDQNSENLFLNVLLFAYSMKDSGAKKAEINAPKGKANPFQPLEGKASGESITESPPPVDVNKVISDTLEKILKEAIPSKP</sequence>
<dbReference type="Proteomes" id="UP000294886">
    <property type="component" value="Unassembled WGS sequence"/>
</dbReference>
<reference evidence="4 6" key="1">
    <citation type="journal article" date="2018" name="Nat. Biotechnol.">
        <title>A standardized bacterial taxonomy based on genome phylogeny substantially revises the tree of life.</title>
        <authorList>
            <person name="Parks D.H."/>
            <person name="Chuvochina M."/>
            <person name="Waite D.W."/>
            <person name="Rinke C."/>
            <person name="Skarshewski A."/>
            <person name="Chaumeil P.A."/>
            <person name="Hugenholtz P."/>
        </authorList>
    </citation>
    <scope>NUCLEOTIDE SEQUENCE [LARGE SCALE GENOMIC DNA]</scope>
    <source>
        <strain evidence="4">UBA12544</strain>
    </source>
</reference>
<evidence type="ECO:0000256" key="3">
    <source>
        <dbReference type="SAM" id="Phobius"/>
    </source>
</evidence>
<keyword evidence="1" id="KW-0175">Coiled coil</keyword>
<reference evidence="5 7" key="2">
    <citation type="submission" date="2019-03" db="EMBL/GenBank/DDBJ databases">
        <title>Genomic Encyclopedia of Type Strains, Phase IV (KMG-IV): sequencing the most valuable type-strain genomes for metagenomic binning, comparative biology and taxonomic classification.</title>
        <authorList>
            <person name="Goeker M."/>
        </authorList>
    </citation>
    <scope>NUCLEOTIDE SEQUENCE [LARGE SCALE GENOMIC DNA]</scope>
    <source>
        <strain evidence="5 7">DSM 13054</strain>
    </source>
</reference>
<protein>
    <submittedName>
        <fullName evidence="4 5">Pilus assembly protein PilO</fullName>
    </submittedName>
</protein>
<dbReference type="PANTHER" id="PTHR39555">
    <property type="entry name" value="FIMBRIAL ASSEMBLY PROTEIN PILO-LIKE PROTEIN-RELATED"/>
    <property type="match status" value="1"/>
</dbReference>
<feature type="transmembrane region" description="Helical" evidence="3">
    <location>
        <begin position="9"/>
        <end position="29"/>
    </location>
</feature>
<dbReference type="GO" id="GO:0043683">
    <property type="term" value="P:type IV pilus assembly"/>
    <property type="evidence" value="ECO:0007669"/>
    <property type="project" value="InterPro"/>
</dbReference>
<feature type="coiled-coil region" evidence="1">
    <location>
        <begin position="57"/>
        <end position="122"/>
    </location>
</feature>